<evidence type="ECO:0000313" key="1">
    <source>
        <dbReference type="EMBL" id="ODA32970.1"/>
    </source>
</evidence>
<reference evidence="1 2" key="1">
    <citation type="submission" date="2016-05" db="EMBL/GenBank/DDBJ databases">
        <title>Genomic and physiological characterization of Planctopirus sp. isolated from fresh water lake.</title>
        <authorList>
            <person name="Subhash Y."/>
            <person name="Ramana C."/>
        </authorList>
    </citation>
    <scope>NUCLEOTIDE SEQUENCE [LARGE SCALE GENOMIC DNA]</scope>
    <source>
        <strain evidence="1 2">JC280</strain>
    </source>
</reference>
<evidence type="ECO:0000313" key="2">
    <source>
        <dbReference type="Proteomes" id="UP000094828"/>
    </source>
</evidence>
<dbReference type="EMBL" id="LYDR01000062">
    <property type="protein sequence ID" value="ODA32970.1"/>
    <property type="molecule type" value="Genomic_DNA"/>
</dbReference>
<comment type="caution">
    <text evidence="1">The sequence shown here is derived from an EMBL/GenBank/DDBJ whole genome shotgun (WGS) entry which is preliminary data.</text>
</comment>
<proteinExistence type="predicted"/>
<organism evidence="1 2">
    <name type="scientific">Planctopirus hydrillae</name>
    <dbReference type="NCBI Taxonomy" id="1841610"/>
    <lineage>
        <taxon>Bacteria</taxon>
        <taxon>Pseudomonadati</taxon>
        <taxon>Planctomycetota</taxon>
        <taxon>Planctomycetia</taxon>
        <taxon>Planctomycetales</taxon>
        <taxon>Planctomycetaceae</taxon>
        <taxon>Planctopirus</taxon>
    </lineage>
</organism>
<protein>
    <submittedName>
        <fullName evidence="1">Uncharacterized protein</fullName>
    </submittedName>
</protein>
<sequence length="96" mass="10822">MQKLNERGTHNMPNTLNITAAGNTYNPCLIVLKDKGYELYADCSENDTTVWYAKKPGLRLSGNSPPELLGIVILAETFGEDWNRQEPNVIREIPRC</sequence>
<dbReference type="AlphaFoldDB" id="A0A1C3EIB4"/>
<gene>
    <name evidence="1" type="ORF">A6X21_19070</name>
</gene>
<dbReference type="Proteomes" id="UP000094828">
    <property type="component" value="Unassembled WGS sequence"/>
</dbReference>
<keyword evidence="2" id="KW-1185">Reference proteome</keyword>
<accession>A0A1C3EIB4</accession>
<name>A0A1C3EIB4_9PLAN</name>